<dbReference type="AlphaFoldDB" id="A0A840EUV8"/>
<dbReference type="PROSITE" id="PS01078">
    <property type="entry name" value="MOCF_BIOSYNTHESIS_1"/>
    <property type="match status" value="1"/>
</dbReference>
<dbReference type="PANTHER" id="PTHR43764:SF1">
    <property type="entry name" value="MOLYBDOPTERIN MOLYBDOTRANSFERASE"/>
    <property type="match status" value="1"/>
</dbReference>
<dbReference type="PANTHER" id="PTHR43764">
    <property type="entry name" value="MOLYBDENUM COFACTOR BIOSYNTHESIS"/>
    <property type="match status" value="1"/>
</dbReference>
<dbReference type="Gene3D" id="3.40.980.10">
    <property type="entry name" value="MoaB/Mog-like domain"/>
    <property type="match status" value="1"/>
</dbReference>
<dbReference type="InterPro" id="IPR008284">
    <property type="entry name" value="MoCF_biosynth_CS"/>
</dbReference>
<protein>
    <submittedName>
        <fullName evidence="4">Molybdenum cofactor synthesis domain-containing protein</fullName>
    </submittedName>
</protein>
<evidence type="ECO:0000313" key="5">
    <source>
        <dbReference type="Proteomes" id="UP000551501"/>
    </source>
</evidence>
<dbReference type="InterPro" id="IPR051920">
    <property type="entry name" value="MPT_Adenylyltrnsfr/MoaC-Rel"/>
</dbReference>
<dbReference type="NCBIfam" id="TIGR00177">
    <property type="entry name" value="molyb_syn"/>
    <property type="match status" value="1"/>
</dbReference>
<evidence type="ECO:0000256" key="1">
    <source>
        <dbReference type="ARBA" id="ARBA00005046"/>
    </source>
</evidence>
<dbReference type="UniPathway" id="UPA00344"/>
<evidence type="ECO:0000313" key="4">
    <source>
        <dbReference type="EMBL" id="MBB4136705.1"/>
    </source>
</evidence>
<dbReference type="InterPro" id="IPR001453">
    <property type="entry name" value="MoaB/Mog_dom"/>
</dbReference>
<comment type="caution">
    <text evidence="4">The sequence shown here is derived from an EMBL/GenBank/DDBJ whole genome shotgun (WGS) entry which is preliminary data.</text>
</comment>
<evidence type="ECO:0000259" key="3">
    <source>
        <dbReference type="SMART" id="SM00852"/>
    </source>
</evidence>
<keyword evidence="5" id="KW-1185">Reference proteome</keyword>
<dbReference type="EMBL" id="JACIFP010000001">
    <property type="protein sequence ID" value="MBB4136705.1"/>
    <property type="molecule type" value="Genomic_DNA"/>
</dbReference>
<dbReference type="RefSeq" id="WP_183371655.1">
    <property type="nucleotide sequence ID" value="NZ_BAABHL010000041.1"/>
</dbReference>
<keyword evidence="2" id="KW-0501">Molybdenum cofactor biosynthesis</keyword>
<accession>A0A840EUV8</accession>
<feature type="domain" description="MoaB/Mog" evidence="3">
    <location>
        <begin position="13"/>
        <end position="155"/>
    </location>
</feature>
<sequence>MIHPVPPPHTAATVITVSDRCAAGTAVDRSGPLAAQQLVDAGWTTTVTVVPDEAAEIQDAIRCAVDDGSRLVVTTGGTGIAPRDVTPEATATVLDRELPGLAEAIRAVGIATLPQAMLSRAVAGVLDRSLVVNLAGSTGAVRDGVPVILQIAAHVVSQLDGGDHG</sequence>
<dbReference type="SUPFAM" id="SSF53218">
    <property type="entry name" value="Molybdenum cofactor biosynthesis proteins"/>
    <property type="match status" value="1"/>
</dbReference>
<comment type="pathway">
    <text evidence="1">Cofactor biosynthesis; molybdopterin biosynthesis.</text>
</comment>
<proteinExistence type="predicted"/>
<dbReference type="Proteomes" id="UP000551501">
    <property type="component" value="Unassembled WGS sequence"/>
</dbReference>
<dbReference type="SMART" id="SM00852">
    <property type="entry name" value="MoCF_biosynth"/>
    <property type="match status" value="1"/>
</dbReference>
<reference evidence="4 5" key="1">
    <citation type="submission" date="2020-08" db="EMBL/GenBank/DDBJ databases">
        <title>Sequencing the genomes of 1000 actinobacteria strains.</title>
        <authorList>
            <person name="Klenk H.-P."/>
        </authorList>
    </citation>
    <scope>NUCLEOTIDE SEQUENCE [LARGE SCALE GENOMIC DNA]</scope>
    <source>
        <strain evidence="4 5">DSM 45298</strain>
    </source>
</reference>
<name>A0A840EUV8_9ACTN</name>
<dbReference type="CDD" id="cd00886">
    <property type="entry name" value="MogA_MoaB"/>
    <property type="match status" value="1"/>
</dbReference>
<gene>
    <name evidence="4" type="ORF">BKA16_003257</name>
</gene>
<dbReference type="InterPro" id="IPR036425">
    <property type="entry name" value="MoaB/Mog-like_dom_sf"/>
</dbReference>
<organism evidence="4 5">
    <name type="scientific">Gordonia humi</name>
    <dbReference type="NCBI Taxonomy" id="686429"/>
    <lineage>
        <taxon>Bacteria</taxon>
        <taxon>Bacillati</taxon>
        <taxon>Actinomycetota</taxon>
        <taxon>Actinomycetes</taxon>
        <taxon>Mycobacteriales</taxon>
        <taxon>Gordoniaceae</taxon>
        <taxon>Gordonia</taxon>
    </lineage>
</organism>
<dbReference type="GO" id="GO:0006777">
    <property type="term" value="P:Mo-molybdopterin cofactor biosynthetic process"/>
    <property type="evidence" value="ECO:0007669"/>
    <property type="project" value="UniProtKB-KW"/>
</dbReference>
<evidence type="ECO:0000256" key="2">
    <source>
        <dbReference type="ARBA" id="ARBA00023150"/>
    </source>
</evidence>
<dbReference type="Pfam" id="PF00994">
    <property type="entry name" value="MoCF_biosynth"/>
    <property type="match status" value="1"/>
</dbReference>